<protein>
    <recommendedName>
        <fullName evidence="7">FO synthase</fullName>
        <ecNumber evidence="6">2.5.1.147</ecNumber>
        <ecNumber evidence="5">4.3.1.32</ecNumber>
    </recommendedName>
</protein>
<dbReference type="SUPFAM" id="SSF102114">
    <property type="entry name" value="Radical SAM enzymes"/>
    <property type="match status" value="1"/>
</dbReference>
<evidence type="ECO:0000256" key="17">
    <source>
        <dbReference type="PIRSR" id="PIRSR004762-2"/>
    </source>
</evidence>
<keyword evidence="9" id="KW-0808">Transferase</keyword>
<evidence type="ECO:0000313" key="19">
    <source>
        <dbReference type="EMBL" id="ETX05309.1"/>
    </source>
</evidence>
<comment type="catalytic activity">
    <reaction evidence="15">
        <text>5-amino-5-(4-hydroxybenzyl)-6-(D-ribitylimino)-5,6-dihydrouracil + S-adenosyl-L-methionine = 7,8-didemethyl-8-hydroxy-5-deazariboflavin + 5'-deoxyadenosine + L-methionine + NH4(+) + H(+)</text>
        <dbReference type="Rhea" id="RHEA:55204"/>
        <dbReference type="ChEBI" id="CHEBI:15378"/>
        <dbReference type="ChEBI" id="CHEBI:17319"/>
        <dbReference type="ChEBI" id="CHEBI:28938"/>
        <dbReference type="ChEBI" id="CHEBI:57844"/>
        <dbReference type="ChEBI" id="CHEBI:59789"/>
        <dbReference type="ChEBI" id="CHEBI:59904"/>
        <dbReference type="ChEBI" id="CHEBI:85936"/>
        <dbReference type="EC" id="4.3.1.32"/>
    </reaction>
</comment>
<comment type="pathway">
    <text evidence="2">Cofactor biosynthesis; coenzyme F0 biosynthesis.</text>
</comment>
<evidence type="ECO:0000259" key="18">
    <source>
        <dbReference type="PROSITE" id="PS51918"/>
    </source>
</evidence>
<evidence type="ECO:0000256" key="8">
    <source>
        <dbReference type="ARBA" id="ARBA00022485"/>
    </source>
</evidence>
<comment type="caution">
    <text evidence="19">The sequence shown here is derived from an EMBL/GenBank/DDBJ whole genome shotgun (WGS) entry which is preliminary data.</text>
</comment>
<evidence type="ECO:0000256" key="7">
    <source>
        <dbReference type="ARBA" id="ARBA00022220"/>
    </source>
</evidence>
<dbReference type="GO" id="GO:0051539">
    <property type="term" value="F:4 iron, 4 sulfur cluster binding"/>
    <property type="evidence" value="ECO:0007669"/>
    <property type="project" value="UniProtKB-KW"/>
</dbReference>
<dbReference type="SFLD" id="SFLDG01064">
    <property type="entry name" value="F420__menaquinone_cofactor_bio"/>
    <property type="match status" value="2"/>
</dbReference>
<evidence type="ECO:0000256" key="9">
    <source>
        <dbReference type="ARBA" id="ARBA00022679"/>
    </source>
</evidence>
<feature type="binding site" evidence="17">
    <location>
        <position position="198"/>
    </location>
    <ligand>
        <name>S-adenosyl-L-methionine</name>
        <dbReference type="ChEBI" id="CHEBI:59789"/>
    </ligand>
</feature>
<comment type="function">
    <text evidence="1">Catalyzes the radical-mediated synthesis of 7,8-didemethyl-8-hydroxy-5-deazariboflavin (FO) from 5-amino-6-(D-ribitylamino)uracil and L-tyrosine.</text>
</comment>
<gene>
    <name evidence="19" type="ORF">ETSY2_23690</name>
</gene>
<feature type="binding site" evidence="16">
    <location>
        <position position="86"/>
    </location>
    <ligand>
        <name>[4Fe-4S] cluster</name>
        <dbReference type="ChEBI" id="CHEBI:49883"/>
        <note>4Fe-4S-S-AdoMet</note>
    </ligand>
</feature>
<keyword evidence="13 16" id="KW-0411">Iron-sulfur</keyword>
<dbReference type="EMBL" id="AZHX01000982">
    <property type="protein sequence ID" value="ETX05309.1"/>
    <property type="molecule type" value="Genomic_DNA"/>
</dbReference>
<dbReference type="HAMAP" id="MF_01612">
    <property type="entry name" value="FO_synth_sub2"/>
    <property type="match status" value="1"/>
</dbReference>
<evidence type="ECO:0000256" key="14">
    <source>
        <dbReference type="ARBA" id="ARBA00048468"/>
    </source>
</evidence>
<dbReference type="GO" id="GO:0141093">
    <property type="term" value="F:5-amino-6-(D-ribitylamino)uracil--L-tyrosine 4-hydroxyphenyl transferase activity"/>
    <property type="evidence" value="ECO:0007669"/>
    <property type="project" value="UniProtKB-EC"/>
</dbReference>
<dbReference type="Pfam" id="PF19288">
    <property type="entry name" value="CofH_C"/>
    <property type="match status" value="1"/>
</dbReference>
<keyword evidence="12 16" id="KW-0408">Iron</keyword>
<evidence type="ECO:0000256" key="4">
    <source>
        <dbReference type="ARBA" id="ARBA00010826"/>
    </source>
</evidence>
<evidence type="ECO:0000313" key="20">
    <source>
        <dbReference type="Proteomes" id="UP000019140"/>
    </source>
</evidence>
<feature type="binding site" evidence="16">
    <location>
        <position position="93"/>
    </location>
    <ligand>
        <name>[4Fe-4S] cluster</name>
        <dbReference type="ChEBI" id="CHEBI:49883"/>
        <note>4Fe-4S-S-AdoMet</note>
    </ligand>
</feature>
<accession>W4M4R1</accession>
<sequence length="417" mass="46507">MSNQTEAPASANIDQLMRGVSVPVGHILDKALSDREISPEEAITLFDTQGLDLMALMATADALRQRQVGDRVTYVKVRNINFTNVCYTACKFCEFGRQERDSEAYTFNMDDIVEQAVEAWNWGCTEVCMQGGLNPRLGGNIYLNLIRTLKEVLPDLHIHAFSPFEIQYASQLLRKSPEDVLLELKDAGLGSIPGTAAEILDTEIRQILTKNKLSAEAWVDIIKTAHRIGLRSTSTIMYGHVDAPRHWAAHMALLRDIQRETGGFTEFVPLGFIHQNTRLYAEGLARPGPTGMENIKMHAVARLMLGQDIPNVQVSWVKLGLGMAQMCLQSGANDFGGTLINERISRMAGATTGQYVPPEEFERLILDIGRIPAERTTLYDIRHEGQRHYDASNPQTMREFEPVDAQTSPVPTLQIEV</sequence>
<evidence type="ECO:0000256" key="13">
    <source>
        <dbReference type="ARBA" id="ARBA00023014"/>
    </source>
</evidence>
<keyword evidence="10 16" id="KW-0949">S-adenosyl-L-methionine</keyword>
<dbReference type="InterPro" id="IPR013785">
    <property type="entry name" value="Aldolase_TIM"/>
</dbReference>
<dbReference type="AlphaFoldDB" id="W4M4R1"/>
<dbReference type="NCBIfam" id="TIGR00423">
    <property type="entry name" value="CofH family radical SAM protein"/>
    <property type="match status" value="1"/>
</dbReference>
<feature type="binding site" evidence="17">
    <location>
        <position position="162"/>
    </location>
    <ligand>
        <name>(3R)-3-methyl-D-ornithine</name>
        <dbReference type="ChEBI" id="CHEBI:64642"/>
    </ligand>
</feature>
<dbReference type="SFLD" id="SFLDF00343">
    <property type="entry name" value="aminofutalosine_synthase_(mqnE"/>
    <property type="match status" value="1"/>
</dbReference>
<dbReference type="NCBIfam" id="NF005609">
    <property type="entry name" value="PRK07360.1"/>
    <property type="match status" value="1"/>
</dbReference>
<feature type="binding site" evidence="17">
    <location>
        <position position="92"/>
    </location>
    <ligand>
        <name>S-adenosyl-L-methionine</name>
        <dbReference type="ChEBI" id="CHEBI:59789"/>
    </ligand>
</feature>
<dbReference type="PROSITE" id="PS51918">
    <property type="entry name" value="RADICAL_SAM"/>
    <property type="match status" value="1"/>
</dbReference>
<dbReference type="InterPro" id="IPR058240">
    <property type="entry name" value="rSAM_sf"/>
</dbReference>
<dbReference type="InterPro" id="IPR034405">
    <property type="entry name" value="F420"/>
</dbReference>
<dbReference type="SFLD" id="SFLDF00293">
    <property type="entry name" value="((2_3_4_5-tetrahydroxypentyl)a"/>
    <property type="match status" value="1"/>
</dbReference>
<dbReference type="Pfam" id="PF04055">
    <property type="entry name" value="Radical_SAM"/>
    <property type="match status" value="1"/>
</dbReference>
<evidence type="ECO:0000256" key="3">
    <source>
        <dbReference type="ARBA" id="ARBA00010051"/>
    </source>
</evidence>
<organism evidence="19 20">
    <name type="scientific">Candidatus Entotheonella gemina</name>
    <dbReference type="NCBI Taxonomy" id="1429439"/>
    <lineage>
        <taxon>Bacteria</taxon>
        <taxon>Pseudomonadati</taxon>
        <taxon>Nitrospinota/Tectimicrobiota group</taxon>
        <taxon>Candidatus Tectimicrobiota</taxon>
        <taxon>Candidatus Entotheonellia</taxon>
        <taxon>Candidatus Entotheonellales</taxon>
        <taxon>Candidatus Entotheonellaceae</taxon>
        <taxon>Candidatus Entotheonella</taxon>
    </lineage>
</organism>
<keyword evidence="8 16" id="KW-0004">4Fe-4S</keyword>
<feature type="binding site" evidence="17">
    <location>
        <position position="315"/>
    </location>
    <ligand>
        <name>(3R)-3-methyl-D-ornithine</name>
        <dbReference type="ChEBI" id="CHEBI:64642"/>
    </ligand>
</feature>
<evidence type="ECO:0000256" key="10">
    <source>
        <dbReference type="ARBA" id="ARBA00022691"/>
    </source>
</evidence>
<dbReference type="NCBIfam" id="TIGR03551">
    <property type="entry name" value="F420_cofH"/>
    <property type="match status" value="1"/>
</dbReference>
<keyword evidence="11" id="KW-0479">Metal-binding</keyword>
<dbReference type="Proteomes" id="UP000019140">
    <property type="component" value="Unassembled WGS sequence"/>
</dbReference>
<dbReference type="SFLD" id="SFLDG01389">
    <property type="entry name" value="menaquinone_synthsis_involved"/>
    <property type="match status" value="1"/>
</dbReference>
<evidence type="ECO:0000256" key="11">
    <source>
        <dbReference type="ARBA" id="ARBA00022723"/>
    </source>
</evidence>
<proteinExistence type="inferred from homology"/>
<dbReference type="PANTHER" id="PTHR43076:SF1">
    <property type="entry name" value="LIPOYL SYNTHASE 2"/>
    <property type="match status" value="1"/>
</dbReference>
<name>W4M4R1_9BACT</name>
<dbReference type="PATRIC" id="fig|1429439.4.peg.4030"/>
<dbReference type="FunFam" id="3.20.20.70:FF:000134">
    <property type="entry name" value="7,8-didemethyl-8-hydroxy-5-deazariboflavin synthase"/>
    <property type="match status" value="1"/>
</dbReference>
<feature type="domain" description="Radical SAM core" evidence="18">
    <location>
        <begin position="72"/>
        <end position="308"/>
    </location>
</feature>
<dbReference type="HOGENOM" id="CLU_040406_1_1_7"/>
<dbReference type="InterPro" id="IPR045567">
    <property type="entry name" value="CofH/MnqC-like_C"/>
</dbReference>
<evidence type="ECO:0000256" key="15">
    <source>
        <dbReference type="ARBA" id="ARBA00048974"/>
    </source>
</evidence>
<comment type="catalytic activity">
    <reaction evidence="14">
        <text>5-amino-6-(D-ribitylamino)uracil + L-tyrosine + S-adenosyl-L-methionine = 5-amino-5-(4-hydroxybenzyl)-6-(D-ribitylimino)-5,6-dihydrouracil + 2-iminoacetate + 5'-deoxyadenosine + L-methionine + H(+)</text>
        <dbReference type="Rhea" id="RHEA:55200"/>
        <dbReference type="ChEBI" id="CHEBI:15378"/>
        <dbReference type="ChEBI" id="CHEBI:15934"/>
        <dbReference type="ChEBI" id="CHEBI:17319"/>
        <dbReference type="ChEBI" id="CHEBI:57844"/>
        <dbReference type="ChEBI" id="CHEBI:58315"/>
        <dbReference type="ChEBI" id="CHEBI:59789"/>
        <dbReference type="ChEBI" id="CHEBI:77846"/>
        <dbReference type="ChEBI" id="CHEBI:85936"/>
        <dbReference type="EC" id="2.5.1.147"/>
    </reaction>
</comment>
<comment type="cofactor">
    <cofactor evidence="16">
        <name>[4Fe-4S] cluster</name>
        <dbReference type="ChEBI" id="CHEBI:49883"/>
    </cofactor>
    <text evidence="16">Binds 1 [4Fe-4S] cluster. The cluster is coordinated with 3 cysteines and an exchangeable S-adenosyl-L-methionine.</text>
</comment>
<evidence type="ECO:0000256" key="2">
    <source>
        <dbReference type="ARBA" id="ARBA00004712"/>
    </source>
</evidence>
<dbReference type="InterPro" id="IPR019940">
    <property type="entry name" value="CofH_family"/>
</dbReference>
<dbReference type="InterPro" id="IPR007197">
    <property type="entry name" value="rSAM"/>
</dbReference>
<dbReference type="GO" id="GO:0044689">
    <property type="term" value="F:7,8-didemethyl-8-hydroxy-5-deazariboflavin synthase activity"/>
    <property type="evidence" value="ECO:0007669"/>
    <property type="project" value="UniProtKB-EC"/>
</dbReference>
<evidence type="ECO:0000256" key="16">
    <source>
        <dbReference type="PIRSR" id="PIRSR004762-1"/>
    </source>
</evidence>
<evidence type="ECO:0000256" key="5">
    <source>
        <dbReference type="ARBA" id="ARBA00012126"/>
    </source>
</evidence>
<dbReference type="SFLD" id="SFLDG01388">
    <property type="entry name" value="7_8-didemethyl-8-hydroxy-5-dea"/>
    <property type="match status" value="1"/>
</dbReference>
<dbReference type="EC" id="4.3.1.32" evidence="5"/>
<evidence type="ECO:0000256" key="12">
    <source>
        <dbReference type="ARBA" id="ARBA00023004"/>
    </source>
</evidence>
<comment type="similarity">
    <text evidence="3">In the C-terminal section; belongs to the radical SAM superfamily. CofH family.</text>
</comment>
<dbReference type="GO" id="GO:0046872">
    <property type="term" value="F:metal ion binding"/>
    <property type="evidence" value="ECO:0007669"/>
    <property type="project" value="UniProtKB-KW"/>
</dbReference>
<dbReference type="CDD" id="cd01335">
    <property type="entry name" value="Radical_SAM"/>
    <property type="match status" value="1"/>
</dbReference>
<evidence type="ECO:0000256" key="1">
    <source>
        <dbReference type="ARBA" id="ARBA00003692"/>
    </source>
</evidence>
<comment type="similarity">
    <text evidence="4">In the N-terminal section; belongs to the radical SAM superfamily. CofG family.</text>
</comment>
<dbReference type="PIRSF" id="PIRSF004762">
    <property type="entry name" value="CHP00423"/>
    <property type="match status" value="1"/>
</dbReference>
<dbReference type="InterPro" id="IPR020050">
    <property type="entry name" value="FO_synthase_su2"/>
</dbReference>
<dbReference type="EC" id="2.5.1.147" evidence="6"/>
<dbReference type="Gene3D" id="3.20.20.70">
    <property type="entry name" value="Aldolase class I"/>
    <property type="match status" value="1"/>
</dbReference>
<keyword evidence="20" id="KW-1185">Reference proteome</keyword>
<feature type="binding site" evidence="16">
    <location>
        <position position="90"/>
    </location>
    <ligand>
        <name>[4Fe-4S] cluster</name>
        <dbReference type="ChEBI" id="CHEBI:49883"/>
        <note>4Fe-4S-S-AdoMet</note>
    </ligand>
</feature>
<dbReference type="SFLD" id="SFLDS00029">
    <property type="entry name" value="Radical_SAM"/>
    <property type="match status" value="2"/>
</dbReference>
<dbReference type="PANTHER" id="PTHR43076">
    <property type="entry name" value="FO SYNTHASE (COFH)"/>
    <property type="match status" value="1"/>
</dbReference>
<evidence type="ECO:0000256" key="6">
    <source>
        <dbReference type="ARBA" id="ARBA00012289"/>
    </source>
</evidence>
<reference evidence="19 20" key="1">
    <citation type="journal article" date="2014" name="Nature">
        <title>An environmental bacterial taxon with a large and distinct metabolic repertoire.</title>
        <authorList>
            <person name="Wilson M.C."/>
            <person name="Mori T."/>
            <person name="Ruckert C."/>
            <person name="Uria A.R."/>
            <person name="Helf M.J."/>
            <person name="Takada K."/>
            <person name="Gernert C."/>
            <person name="Steffens U.A."/>
            <person name="Heycke N."/>
            <person name="Schmitt S."/>
            <person name="Rinke C."/>
            <person name="Helfrich E.J."/>
            <person name="Brachmann A.O."/>
            <person name="Gurgui C."/>
            <person name="Wakimoto T."/>
            <person name="Kracht M."/>
            <person name="Crusemann M."/>
            <person name="Hentschel U."/>
            <person name="Abe I."/>
            <person name="Matsunaga S."/>
            <person name="Kalinowski J."/>
            <person name="Takeyama H."/>
            <person name="Piel J."/>
        </authorList>
    </citation>
    <scope>NUCLEOTIDE SEQUENCE [LARGE SCALE GENOMIC DNA]</scope>
    <source>
        <strain evidence="20">TSY2</strain>
    </source>
</reference>